<evidence type="ECO:0000256" key="2">
    <source>
        <dbReference type="ARBA" id="ARBA00022786"/>
    </source>
</evidence>
<dbReference type="PROSITE" id="PS50181">
    <property type="entry name" value="FBOX"/>
    <property type="match status" value="1"/>
</dbReference>
<feature type="region of interest" description="Disordered" evidence="3">
    <location>
        <begin position="355"/>
        <end position="374"/>
    </location>
</feature>
<organism evidence="5 6">
    <name type="scientific">Phyllachora maydis</name>
    <dbReference type="NCBI Taxonomy" id="1825666"/>
    <lineage>
        <taxon>Eukaryota</taxon>
        <taxon>Fungi</taxon>
        <taxon>Dikarya</taxon>
        <taxon>Ascomycota</taxon>
        <taxon>Pezizomycotina</taxon>
        <taxon>Sordariomycetes</taxon>
        <taxon>Sordariomycetidae</taxon>
        <taxon>Phyllachorales</taxon>
        <taxon>Phyllachoraceae</taxon>
        <taxon>Phyllachora</taxon>
    </lineage>
</organism>
<proteinExistence type="predicted"/>
<evidence type="ECO:0000259" key="4">
    <source>
        <dbReference type="PROSITE" id="PS50181"/>
    </source>
</evidence>
<dbReference type="Pfam" id="PF12014">
    <property type="entry name" value="Cyclin_D1_bind"/>
    <property type="match status" value="1"/>
</dbReference>
<keyword evidence="6" id="KW-1185">Reference proteome</keyword>
<dbReference type="Gene3D" id="1.20.1280.50">
    <property type="match status" value="1"/>
</dbReference>
<feature type="domain" description="F-box" evidence="4">
    <location>
        <begin position="8"/>
        <end position="54"/>
    </location>
</feature>
<dbReference type="SUPFAM" id="SSF81383">
    <property type="entry name" value="F-box domain"/>
    <property type="match status" value="1"/>
</dbReference>
<dbReference type="Pfam" id="PF12937">
    <property type="entry name" value="F-box-like"/>
    <property type="match status" value="1"/>
</dbReference>
<dbReference type="InterPro" id="IPR045048">
    <property type="entry name" value="FBXO31/39"/>
</dbReference>
<evidence type="ECO:0000256" key="1">
    <source>
        <dbReference type="ARBA" id="ARBA00004906"/>
    </source>
</evidence>
<dbReference type="InterPro" id="IPR036047">
    <property type="entry name" value="F-box-like_dom_sf"/>
</dbReference>
<dbReference type="EMBL" id="JAQQPM010000001">
    <property type="protein sequence ID" value="KAK2067863.1"/>
    <property type="molecule type" value="Genomic_DNA"/>
</dbReference>
<gene>
    <name evidence="5" type="ORF">P8C59_001568</name>
</gene>
<dbReference type="InterPro" id="IPR001810">
    <property type="entry name" value="F-box_dom"/>
</dbReference>
<feature type="compositionally biased region" description="Acidic residues" evidence="3">
    <location>
        <begin position="358"/>
        <end position="370"/>
    </location>
</feature>
<evidence type="ECO:0000313" key="5">
    <source>
        <dbReference type="EMBL" id="KAK2067863.1"/>
    </source>
</evidence>
<dbReference type="Proteomes" id="UP001217918">
    <property type="component" value="Unassembled WGS sequence"/>
</dbReference>
<evidence type="ECO:0000313" key="6">
    <source>
        <dbReference type="Proteomes" id="UP001217918"/>
    </source>
</evidence>
<feature type="region of interest" description="Disordered" evidence="3">
    <location>
        <begin position="193"/>
        <end position="221"/>
    </location>
</feature>
<protein>
    <recommendedName>
        <fullName evidence="4">F-box domain-containing protein</fullName>
    </recommendedName>
</protein>
<name>A0AAD9MBJ1_9PEZI</name>
<dbReference type="PANTHER" id="PTHR10706:SF130">
    <property type="entry name" value="F-BOX ONLY PROTEIN 31"/>
    <property type="match status" value="1"/>
</dbReference>
<evidence type="ECO:0000256" key="3">
    <source>
        <dbReference type="SAM" id="MobiDB-lite"/>
    </source>
</evidence>
<comment type="pathway">
    <text evidence="1">Protein modification; protein ubiquitination.</text>
</comment>
<comment type="caution">
    <text evidence="5">The sequence shown here is derived from an EMBL/GenBank/DDBJ whole genome shotgun (WGS) entry which is preliminary data.</text>
</comment>
<sequence>MEAMDQDECALTQLPAELIGKILEHLAPRDLNRVSATCRHLLAHATADHLWQRLAQAHVRGGARVASPRPCASFRALYRAHARHWFLADGALWFADGDLAGRLAVARFDPRRGCLEGYQLLATRARAPPGLGPNGLPSGWWQVAPDVFARPFRPDVRLHLDRPVLQLDALDGQQEVADRLRDPVLPVTRIALRPDAEADDDDGPGGAPGPPPPRARGARGARTPMAISNEHVAVNFIAARVLSPAEAAAHGDGRVWPPPTIPAPHRVARMPGLPHLGADTQARLLDDCDGPAREASDMAFRIGERLVGLPAEAELVTTYATLDRTLYTPTARKPWRGIWVGDYNGHGCEFLLMHQPDDEGEGEGEGEDEPEMQRLEDEPVEAWEARVRQRRLMCGRLEAIKLTGDPNVPRGEYSFVVDDLRAEAVLPWAADEPFTGATVVCSRGHIANDGFRDDRWVQTRLLLVSPDRMAHYWAPFRHVSFYERVDIDGFLTPS</sequence>
<reference evidence="5" key="1">
    <citation type="journal article" date="2023" name="Mol. Plant Microbe Interact.">
        <title>Elucidating the Obligate Nature and Biological Capacity of an Invasive Fungal Corn Pathogen.</title>
        <authorList>
            <person name="MacCready J.S."/>
            <person name="Roggenkamp E.M."/>
            <person name="Gdanetz K."/>
            <person name="Chilvers M.I."/>
        </authorList>
    </citation>
    <scope>NUCLEOTIDE SEQUENCE</scope>
    <source>
        <strain evidence="5">PM02</strain>
    </source>
</reference>
<dbReference type="PANTHER" id="PTHR10706">
    <property type="entry name" value="F-BOX FAMILY PROTEIN"/>
    <property type="match status" value="1"/>
</dbReference>
<keyword evidence="2" id="KW-0833">Ubl conjugation pathway</keyword>
<dbReference type="AlphaFoldDB" id="A0AAD9MBJ1"/>
<accession>A0AAD9MBJ1</accession>
<dbReference type="SMART" id="SM00256">
    <property type="entry name" value="FBOX"/>
    <property type="match status" value="1"/>
</dbReference>